<gene>
    <name evidence="1" type="ordered locus">MPUT_0315</name>
</gene>
<evidence type="ECO:0000313" key="1">
    <source>
        <dbReference type="EMBL" id="AEM68693.1"/>
    </source>
</evidence>
<reference evidence="1 2" key="1">
    <citation type="journal article" date="2011" name="J. Bacteriol.">
        <title>Genome Sequence of Mycoplasma putrefaciens Type Strain KS1.</title>
        <authorList>
            <person name="Calcutt M.J."/>
            <person name="Foecking M.F."/>
        </authorList>
    </citation>
    <scope>NUCLEOTIDE SEQUENCE [LARGE SCALE GENOMIC DNA]</scope>
    <source>
        <strain evidence="2">ATCC 15718 / NCTC 10155 / C30 KS-1 / KS-1</strain>
    </source>
</reference>
<dbReference type="AlphaFoldDB" id="A0A7U3ZSI5"/>
<protein>
    <submittedName>
        <fullName evidence="1">Uncharacterized protein</fullName>
    </submittedName>
</protein>
<dbReference type="RefSeq" id="WP_014035049.1">
    <property type="nucleotide sequence ID" value="NC_015946.1"/>
</dbReference>
<dbReference type="Proteomes" id="UP000008907">
    <property type="component" value="Chromosome"/>
</dbReference>
<accession>A0A7U3ZSI5</accession>
<name>A0A7U3ZSI5_MYCPK</name>
<evidence type="ECO:0000313" key="2">
    <source>
        <dbReference type="Proteomes" id="UP000008907"/>
    </source>
</evidence>
<dbReference type="InterPro" id="IPR054781">
    <property type="entry name" value="Asp23-rel"/>
</dbReference>
<sequence length="99" mass="11443">MYISIDKNRRGNLEIEQRVINKIVKNTVLLNSAIDNLSDINVSTSVFQEDQLYILITVKVRNKIEDLKINKDKLLKSIDKNLSQTISIKPKNINISYIK</sequence>
<dbReference type="KEGG" id="mpf:MPUT_0315"/>
<dbReference type="NCBIfam" id="NF045836">
    <property type="entry name" value="MMB_0454_fam"/>
    <property type="match status" value="1"/>
</dbReference>
<organism evidence="1 2">
    <name type="scientific">Mycoplasma putrefaciens (strain ATCC 15718 / NCTC 10155 / C30 KS-1 / KS-1)</name>
    <dbReference type="NCBI Taxonomy" id="743965"/>
    <lineage>
        <taxon>Bacteria</taxon>
        <taxon>Bacillati</taxon>
        <taxon>Mycoplasmatota</taxon>
        <taxon>Mollicutes</taxon>
        <taxon>Mycoplasmataceae</taxon>
        <taxon>Mycoplasma</taxon>
    </lineage>
</organism>
<proteinExistence type="predicted"/>
<dbReference type="EMBL" id="CP003021">
    <property type="protein sequence ID" value="AEM68693.1"/>
    <property type="molecule type" value="Genomic_DNA"/>
</dbReference>